<evidence type="ECO:0000313" key="2">
    <source>
        <dbReference type="Proteomes" id="UP000789702"/>
    </source>
</evidence>
<reference evidence="1" key="1">
    <citation type="submission" date="2021-06" db="EMBL/GenBank/DDBJ databases">
        <authorList>
            <person name="Kallberg Y."/>
            <person name="Tangrot J."/>
            <person name="Rosling A."/>
        </authorList>
    </citation>
    <scope>NUCLEOTIDE SEQUENCE</scope>
    <source>
        <strain evidence="1">IL203A</strain>
    </source>
</reference>
<dbReference type="Proteomes" id="UP000789702">
    <property type="component" value="Unassembled WGS sequence"/>
</dbReference>
<name>A0ACA9P998_9GLOM</name>
<feature type="non-terminal residue" evidence="1">
    <location>
        <position position="134"/>
    </location>
</feature>
<evidence type="ECO:0000313" key="1">
    <source>
        <dbReference type="EMBL" id="CAG8698715.1"/>
    </source>
</evidence>
<organism evidence="1 2">
    <name type="scientific">Dentiscutata heterogama</name>
    <dbReference type="NCBI Taxonomy" id="1316150"/>
    <lineage>
        <taxon>Eukaryota</taxon>
        <taxon>Fungi</taxon>
        <taxon>Fungi incertae sedis</taxon>
        <taxon>Mucoromycota</taxon>
        <taxon>Glomeromycotina</taxon>
        <taxon>Glomeromycetes</taxon>
        <taxon>Diversisporales</taxon>
        <taxon>Gigasporaceae</taxon>
        <taxon>Dentiscutata</taxon>
    </lineage>
</organism>
<keyword evidence="2" id="KW-1185">Reference proteome</keyword>
<gene>
    <name evidence="1" type="ORF">DHETER_LOCUS11646</name>
</gene>
<protein>
    <submittedName>
        <fullName evidence="1">9476_t:CDS:1</fullName>
    </submittedName>
</protein>
<proteinExistence type="predicted"/>
<sequence length="134" mass="15445">MSNAKKFNARTPVSEKKNSFNSVDDTENMEYIEDMEDTDMEDVENTDEMDFTDYMDEDTDEMEDVDEIKDMENPKYVENIVDSTGAKNVVVGTSRMPMKISSMVGNSKSKEPSPVWKYIEKIIVENKVVEKKCK</sequence>
<dbReference type="EMBL" id="CAJVPU010026100">
    <property type="protein sequence ID" value="CAG8698715.1"/>
    <property type="molecule type" value="Genomic_DNA"/>
</dbReference>
<accession>A0ACA9P998</accession>
<comment type="caution">
    <text evidence="1">The sequence shown here is derived from an EMBL/GenBank/DDBJ whole genome shotgun (WGS) entry which is preliminary data.</text>
</comment>